<evidence type="ECO:0000313" key="3">
    <source>
        <dbReference type="Proteomes" id="UP000229749"/>
    </source>
</evidence>
<dbReference type="AlphaFoldDB" id="A0A2M7XES2"/>
<name>A0A2M7XES2_9BACT</name>
<feature type="site" description="Participates in a stacking interaction with the thymidine ring of dTDP-4-oxo-6-deoxyglucose" evidence="1">
    <location>
        <position position="156"/>
    </location>
</feature>
<sequence length="184" mass="21080">MPTVEVIQTNIQDCTIELQSFFGDEQAGVLHMLPEGIKNPEWFKGDILDIYASFSKDREHLRGGHYHRNLSELFFTITGTALWILSDFRINSKTFNKTTTLILGWNKPKEKYGFVSYTFEEEKKLARLRVPAGVYHAYLCLSDQASLTVALGNTGYNKEDYVYPEIIPDIDLIEKKLGFSLTTK</sequence>
<dbReference type="Proteomes" id="UP000229749">
    <property type="component" value="Unassembled WGS sequence"/>
</dbReference>
<dbReference type="Gene3D" id="2.60.120.10">
    <property type="entry name" value="Jelly Rolls"/>
    <property type="match status" value="1"/>
</dbReference>
<organism evidence="2 3">
    <name type="scientific">Candidatus Uhrbacteria bacterium CG_4_9_14_3_um_filter_36_7</name>
    <dbReference type="NCBI Taxonomy" id="1975033"/>
    <lineage>
        <taxon>Bacteria</taxon>
        <taxon>Candidatus Uhriibacteriota</taxon>
    </lineage>
</organism>
<evidence type="ECO:0000256" key="1">
    <source>
        <dbReference type="PIRSR" id="PIRSR600888-3"/>
    </source>
</evidence>
<gene>
    <name evidence="2" type="ORF">CO172_03785</name>
</gene>
<dbReference type="GO" id="GO:0008830">
    <property type="term" value="F:dTDP-4-dehydrorhamnose 3,5-epimerase activity"/>
    <property type="evidence" value="ECO:0007669"/>
    <property type="project" value="InterPro"/>
</dbReference>
<evidence type="ECO:0000313" key="2">
    <source>
        <dbReference type="EMBL" id="PJA46361.1"/>
    </source>
</evidence>
<comment type="caution">
    <text evidence="2">The sequence shown here is derived from an EMBL/GenBank/DDBJ whole genome shotgun (WGS) entry which is preliminary data.</text>
</comment>
<accession>A0A2M7XES2</accession>
<proteinExistence type="predicted"/>
<protein>
    <recommendedName>
        <fullName evidence="4">dTDP-4-dehydrorhamnose 3,5-epimerase</fullName>
    </recommendedName>
</protein>
<dbReference type="InterPro" id="IPR011051">
    <property type="entry name" value="RmlC_Cupin_sf"/>
</dbReference>
<evidence type="ECO:0008006" key="4">
    <source>
        <dbReference type="Google" id="ProtNLM"/>
    </source>
</evidence>
<dbReference type="SUPFAM" id="SSF51182">
    <property type="entry name" value="RmlC-like cupins"/>
    <property type="match status" value="1"/>
</dbReference>
<reference evidence="3" key="1">
    <citation type="submission" date="2017-09" db="EMBL/GenBank/DDBJ databases">
        <title>Depth-based differentiation of microbial function through sediment-hosted aquifers and enrichment of novel symbionts in the deep terrestrial subsurface.</title>
        <authorList>
            <person name="Probst A.J."/>
            <person name="Ladd B."/>
            <person name="Jarett J.K."/>
            <person name="Geller-Mcgrath D.E."/>
            <person name="Sieber C.M.K."/>
            <person name="Emerson J.B."/>
            <person name="Anantharaman K."/>
            <person name="Thomas B.C."/>
            <person name="Malmstrom R."/>
            <person name="Stieglmeier M."/>
            <person name="Klingl A."/>
            <person name="Woyke T."/>
            <person name="Ryan C.M."/>
            <person name="Banfield J.F."/>
        </authorList>
    </citation>
    <scope>NUCLEOTIDE SEQUENCE [LARGE SCALE GENOMIC DNA]</scope>
</reference>
<dbReference type="EMBL" id="PFWS01000061">
    <property type="protein sequence ID" value="PJA46361.1"/>
    <property type="molecule type" value="Genomic_DNA"/>
</dbReference>
<dbReference type="InterPro" id="IPR014710">
    <property type="entry name" value="RmlC-like_jellyroll"/>
</dbReference>